<name>A0AAV0VZA6_9HEMI</name>
<feature type="signal peptide" evidence="1">
    <location>
        <begin position="1"/>
        <end position="24"/>
    </location>
</feature>
<dbReference type="AlphaFoldDB" id="A0AAV0VZA6"/>
<feature type="chain" id="PRO_5043471625" description="HAT C-terminal dimerisation domain-containing protein" evidence="1">
    <location>
        <begin position="25"/>
        <end position="134"/>
    </location>
</feature>
<sequence length="134" mass="15358">MRNRYNKFCLALLRFFLKATATSGDESFILARENCDDSNIKTKNAINILNNCNSDLFPNVSKLLQILVTLPVTSCEAERSFSPLKRIKTYLRNSTSESRLNGLAALNIHYDIDVKSEEVIQRLSNLKRRLDFIL</sequence>
<protein>
    <recommendedName>
        <fullName evidence="2">HAT C-terminal dimerisation domain-containing protein</fullName>
    </recommendedName>
</protein>
<reference evidence="3 4" key="1">
    <citation type="submission" date="2023-01" db="EMBL/GenBank/DDBJ databases">
        <authorList>
            <person name="Whitehead M."/>
        </authorList>
    </citation>
    <scope>NUCLEOTIDE SEQUENCE [LARGE SCALE GENOMIC DNA]</scope>
</reference>
<dbReference type="EMBL" id="CARXXK010000001">
    <property type="protein sequence ID" value="CAI6349596.1"/>
    <property type="molecule type" value="Genomic_DNA"/>
</dbReference>
<organism evidence="3 4">
    <name type="scientific">Macrosiphum euphorbiae</name>
    <name type="common">potato aphid</name>
    <dbReference type="NCBI Taxonomy" id="13131"/>
    <lineage>
        <taxon>Eukaryota</taxon>
        <taxon>Metazoa</taxon>
        <taxon>Ecdysozoa</taxon>
        <taxon>Arthropoda</taxon>
        <taxon>Hexapoda</taxon>
        <taxon>Insecta</taxon>
        <taxon>Pterygota</taxon>
        <taxon>Neoptera</taxon>
        <taxon>Paraneoptera</taxon>
        <taxon>Hemiptera</taxon>
        <taxon>Sternorrhyncha</taxon>
        <taxon>Aphidomorpha</taxon>
        <taxon>Aphidoidea</taxon>
        <taxon>Aphididae</taxon>
        <taxon>Macrosiphini</taxon>
        <taxon>Macrosiphum</taxon>
    </lineage>
</organism>
<dbReference type="InterPro" id="IPR052958">
    <property type="entry name" value="IFN-induced_PKR_regulator"/>
</dbReference>
<dbReference type="PANTHER" id="PTHR46289">
    <property type="entry name" value="52 KDA REPRESSOR OF THE INHIBITOR OF THE PROTEIN KINASE-LIKE PROTEIN-RELATED"/>
    <property type="match status" value="1"/>
</dbReference>
<accession>A0AAV0VZA6</accession>
<dbReference type="PANTHER" id="PTHR46289:SF14">
    <property type="entry name" value="DUF4371 DOMAIN-CONTAINING PROTEIN"/>
    <property type="match status" value="1"/>
</dbReference>
<evidence type="ECO:0000259" key="2">
    <source>
        <dbReference type="Pfam" id="PF05699"/>
    </source>
</evidence>
<evidence type="ECO:0000313" key="4">
    <source>
        <dbReference type="Proteomes" id="UP001160148"/>
    </source>
</evidence>
<evidence type="ECO:0000256" key="1">
    <source>
        <dbReference type="SAM" id="SignalP"/>
    </source>
</evidence>
<keyword evidence="4" id="KW-1185">Reference proteome</keyword>
<proteinExistence type="predicted"/>
<dbReference type="Pfam" id="PF05699">
    <property type="entry name" value="Dimer_Tnp_hAT"/>
    <property type="match status" value="1"/>
</dbReference>
<dbReference type="InterPro" id="IPR012337">
    <property type="entry name" value="RNaseH-like_sf"/>
</dbReference>
<evidence type="ECO:0000313" key="3">
    <source>
        <dbReference type="EMBL" id="CAI6349596.1"/>
    </source>
</evidence>
<keyword evidence="1" id="KW-0732">Signal</keyword>
<dbReference type="SUPFAM" id="SSF53098">
    <property type="entry name" value="Ribonuclease H-like"/>
    <property type="match status" value="1"/>
</dbReference>
<dbReference type="InterPro" id="IPR008906">
    <property type="entry name" value="HATC_C_dom"/>
</dbReference>
<comment type="caution">
    <text evidence="3">The sequence shown here is derived from an EMBL/GenBank/DDBJ whole genome shotgun (WGS) entry which is preliminary data.</text>
</comment>
<feature type="domain" description="HAT C-terminal dimerisation" evidence="2">
    <location>
        <begin position="41"/>
        <end position="111"/>
    </location>
</feature>
<gene>
    <name evidence="3" type="ORF">MEUPH1_LOCUS6139</name>
</gene>
<dbReference type="GO" id="GO:0046983">
    <property type="term" value="F:protein dimerization activity"/>
    <property type="evidence" value="ECO:0007669"/>
    <property type="project" value="InterPro"/>
</dbReference>
<dbReference type="Proteomes" id="UP001160148">
    <property type="component" value="Unassembled WGS sequence"/>
</dbReference>